<reference evidence="2 3" key="1">
    <citation type="journal article" date="2021" name="Elife">
        <title>Chloroplast acquisition without the gene transfer in kleptoplastic sea slugs, Plakobranchus ocellatus.</title>
        <authorList>
            <person name="Maeda T."/>
            <person name="Takahashi S."/>
            <person name="Yoshida T."/>
            <person name="Shimamura S."/>
            <person name="Takaki Y."/>
            <person name="Nagai Y."/>
            <person name="Toyoda A."/>
            <person name="Suzuki Y."/>
            <person name="Arimoto A."/>
            <person name="Ishii H."/>
            <person name="Satoh N."/>
            <person name="Nishiyama T."/>
            <person name="Hasebe M."/>
            <person name="Maruyama T."/>
            <person name="Minagawa J."/>
            <person name="Obokata J."/>
            <person name="Shigenobu S."/>
        </authorList>
    </citation>
    <scope>NUCLEOTIDE SEQUENCE [LARGE SCALE GENOMIC DNA]</scope>
</reference>
<accession>A0AAV4JBB0</accession>
<proteinExistence type="predicted"/>
<evidence type="ECO:0000313" key="3">
    <source>
        <dbReference type="Proteomes" id="UP000762676"/>
    </source>
</evidence>
<keyword evidence="1" id="KW-0472">Membrane</keyword>
<organism evidence="2 3">
    <name type="scientific">Elysia marginata</name>
    <dbReference type="NCBI Taxonomy" id="1093978"/>
    <lineage>
        <taxon>Eukaryota</taxon>
        <taxon>Metazoa</taxon>
        <taxon>Spiralia</taxon>
        <taxon>Lophotrochozoa</taxon>
        <taxon>Mollusca</taxon>
        <taxon>Gastropoda</taxon>
        <taxon>Heterobranchia</taxon>
        <taxon>Euthyneura</taxon>
        <taxon>Panpulmonata</taxon>
        <taxon>Sacoglossa</taxon>
        <taxon>Placobranchoidea</taxon>
        <taxon>Plakobranchidae</taxon>
        <taxon>Elysia</taxon>
    </lineage>
</organism>
<dbReference type="Proteomes" id="UP000762676">
    <property type="component" value="Unassembled WGS sequence"/>
</dbReference>
<comment type="caution">
    <text evidence="2">The sequence shown here is derived from an EMBL/GenBank/DDBJ whole genome shotgun (WGS) entry which is preliminary data.</text>
</comment>
<gene>
    <name evidence="2" type="ORF">ElyMa_001560900</name>
</gene>
<evidence type="ECO:0000256" key="1">
    <source>
        <dbReference type="SAM" id="Phobius"/>
    </source>
</evidence>
<dbReference type="AlphaFoldDB" id="A0AAV4JBB0"/>
<evidence type="ECO:0000313" key="2">
    <source>
        <dbReference type="EMBL" id="GFS20087.1"/>
    </source>
</evidence>
<sequence length="67" mass="6773">MASGTNRYKLPKGISLLPTVAAMAPNELAVAAAAAAAAVVVVVVVVVVIVISSNSSNRCHNIKENNS</sequence>
<name>A0AAV4JBB0_9GAST</name>
<protein>
    <submittedName>
        <fullName evidence="2">Uncharacterized protein</fullName>
    </submittedName>
</protein>
<keyword evidence="3" id="KW-1185">Reference proteome</keyword>
<dbReference type="EMBL" id="BMAT01003095">
    <property type="protein sequence ID" value="GFS20087.1"/>
    <property type="molecule type" value="Genomic_DNA"/>
</dbReference>
<keyword evidence="1" id="KW-0812">Transmembrane</keyword>
<keyword evidence="1" id="KW-1133">Transmembrane helix</keyword>
<feature type="transmembrane region" description="Helical" evidence="1">
    <location>
        <begin position="28"/>
        <end position="51"/>
    </location>
</feature>